<dbReference type="Pfam" id="PF11160">
    <property type="entry name" value="Hva1_TUDOR"/>
    <property type="match status" value="1"/>
</dbReference>
<evidence type="ECO:0000313" key="4">
    <source>
        <dbReference type="Proteomes" id="UP000321534"/>
    </source>
</evidence>
<protein>
    <recommendedName>
        <fullName evidence="2">Hypervirulence associated protein TUDOR domain-containing protein</fullName>
    </recommendedName>
</protein>
<sequence length="67" mass="7249">MAISKGDTVHWNTSQGRTTGTAVEKRVKEFTFDGQTFKASADDPYWIVESTKTGAKAAHKESTLDGG</sequence>
<dbReference type="InterPro" id="IPR021331">
    <property type="entry name" value="Hva1_TUDOR"/>
</dbReference>
<dbReference type="AlphaFoldDB" id="A0A512D179"/>
<dbReference type="EMBL" id="BJYX01000009">
    <property type="protein sequence ID" value="GEO30222.1"/>
    <property type="molecule type" value="Genomic_DNA"/>
</dbReference>
<feature type="region of interest" description="Disordered" evidence="1">
    <location>
        <begin position="1"/>
        <end position="20"/>
    </location>
</feature>
<reference evidence="3 4" key="1">
    <citation type="submission" date="2019-07" db="EMBL/GenBank/DDBJ databases">
        <title>Whole genome shotgun sequence of Terrabacter aerolatus NBRC 106305.</title>
        <authorList>
            <person name="Hosoyama A."/>
            <person name="Uohara A."/>
            <person name="Ohji S."/>
            <person name="Ichikawa N."/>
        </authorList>
    </citation>
    <scope>NUCLEOTIDE SEQUENCE [LARGE SCALE GENOMIC DNA]</scope>
    <source>
        <strain evidence="3 4">NBRC 106305</strain>
    </source>
</reference>
<proteinExistence type="predicted"/>
<evidence type="ECO:0000256" key="1">
    <source>
        <dbReference type="SAM" id="MobiDB-lite"/>
    </source>
</evidence>
<keyword evidence="4" id="KW-1185">Reference proteome</keyword>
<gene>
    <name evidence="3" type="ORF">TAE01_20320</name>
</gene>
<feature type="domain" description="Hypervirulence associated protein TUDOR" evidence="2">
    <location>
        <begin position="6"/>
        <end position="64"/>
    </location>
</feature>
<dbReference type="Proteomes" id="UP000321534">
    <property type="component" value="Unassembled WGS sequence"/>
</dbReference>
<accession>A0A512D179</accession>
<dbReference type="RefSeq" id="WP_147066033.1">
    <property type="nucleotide sequence ID" value="NZ_BAAARO010000016.1"/>
</dbReference>
<evidence type="ECO:0000313" key="3">
    <source>
        <dbReference type="EMBL" id="GEO30222.1"/>
    </source>
</evidence>
<dbReference type="Gene3D" id="2.30.30.1060">
    <property type="match status" value="1"/>
</dbReference>
<comment type="caution">
    <text evidence="3">The sequence shown here is derived from an EMBL/GenBank/DDBJ whole genome shotgun (WGS) entry which is preliminary data.</text>
</comment>
<organism evidence="3 4">
    <name type="scientific">Terrabacter aerolatus</name>
    <dbReference type="NCBI Taxonomy" id="422442"/>
    <lineage>
        <taxon>Bacteria</taxon>
        <taxon>Bacillati</taxon>
        <taxon>Actinomycetota</taxon>
        <taxon>Actinomycetes</taxon>
        <taxon>Micrococcales</taxon>
        <taxon>Intrasporangiaceae</taxon>
        <taxon>Terrabacter</taxon>
    </lineage>
</organism>
<feature type="compositionally biased region" description="Polar residues" evidence="1">
    <location>
        <begin position="10"/>
        <end position="20"/>
    </location>
</feature>
<dbReference type="OrthoDB" id="71751at2"/>
<name>A0A512D179_9MICO</name>
<evidence type="ECO:0000259" key="2">
    <source>
        <dbReference type="Pfam" id="PF11160"/>
    </source>
</evidence>